<evidence type="ECO:0000313" key="2">
    <source>
        <dbReference type="Proteomes" id="UP000199398"/>
    </source>
</evidence>
<gene>
    <name evidence="1" type="ORF">SAMN05421805_101219</name>
</gene>
<accession>A0A1I4QQD3</accession>
<dbReference type="AlphaFoldDB" id="A0A1I4QQD3"/>
<reference evidence="1 2" key="1">
    <citation type="submission" date="2016-10" db="EMBL/GenBank/DDBJ databases">
        <authorList>
            <person name="de Groot N.N."/>
        </authorList>
    </citation>
    <scope>NUCLEOTIDE SEQUENCE [LARGE SCALE GENOMIC DNA]</scope>
    <source>
        <strain evidence="1 2">CPCC 201259</strain>
    </source>
</reference>
<sequence>MSEPAGTAAQLVSVADEWAAATAANDLATTDVHAWRDGRWRCVHSHITPVAT</sequence>
<dbReference type="RefSeq" id="WP_170210416.1">
    <property type="nucleotide sequence ID" value="NZ_FOUP01000001.1"/>
</dbReference>
<dbReference type="STRING" id="455193.SAMN05421805_101219"/>
<protein>
    <submittedName>
        <fullName evidence="1">Uncharacterized protein</fullName>
    </submittedName>
</protein>
<dbReference type="Proteomes" id="UP000199398">
    <property type="component" value="Unassembled WGS sequence"/>
</dbReference>
<organism evidence="1 2">
    <name type="scientific">Saccharopolyspora antimicrobica</name>
    <dbReference type="NCBI Taxonomy" id="455193"/>
    <lineage>
        <taxon>Bacteria</taxon>
        <taxon>Bacillati</taxon>
        <taxon>Actinomycetota</taxon>
        <taxon>Actinomycetes</taxon>
        <taxon>Pseudonocardiales</taxon>
        <taxon>Pseudonocardiaceae</taxon>
        <taxon>Saccharopolyspora</taxon>
    </lineage>
</organism>
<dbReference type="EMBL" id="FOUP01000001">
    <property type="protein sequence ID" value="SFM42229.1"/>
    <property type="molecule type" value="Genomic_DNA"/>
</dbReference>
<proteinExistence type="predicted"/>
<evidence type="ECO:0000313" key="1">
    <source>
        <dbReference type="EMBL" id="SFM42229.1"/>
    </source>
</evidence>
<name>A0A1I4QQD3_9PSEU</name>